<evidence type="ECO:0000313" key="1">
    <source>
        <dbReference type="EMBL" id="MDS0299022.1"/>
    </source>
</evidence>
<dbReference type="Proteomes" id="UP001257060">
    <property type="component" value="Unassembled WGS sequence"/>
</dbReference>
<reference evidence="1 2" key="1">
    <citation type="submission" date="2022-06" db="EMBL/GenBank/DDBJ databases">
        <title>Halogeometricum sp. a new haloarchaeum isolate from saline soil.</title>
        <authorList>
            <person name="Strakova D."/>
            <person name="Galisteo C."/>
            <person name="Sanchez-Porro C."/>
            <person name="Ventosa A."/>
        </authorList>
    </citation>
    <scope>NUCLEOTIDE SEQUENCE [LARGE SCALE GENOMIC DNA]</scope>
    <source>
        <strain evidence="1 2">S1BR25-6</strain>
    </source>
</reference>
<evidence type="ECO:0008006" key="3">
    <source>
        <dbReference type="Google" id="ProtNLM"/>
    </source>
</evidence>
<proteinExistence type="predicted"/>
<evidence type="ECO:0000313" key="2">
    <source>
        <dbReference type="Proteomes" id="UP001257060"/>
    </source>
</evidence>
<gene>
    <name evidence="1" type="ORF">NDI76_09720</name>
</gene>
<sequence>MTETYVCPHCGTTQERSYRVRLIIVTCPECGENGRHVHASYVDLLDEVPEEDKPDEWSRMPLDERLLDAAKRGIVELRSS</sequence>
<dbReference type="RefSeq" id="WP_310923817.1">
    <property type="nucleotide sequence ID" value="NZ_JAMQOP010000001.1"/>
</dbReference>
<name>A0ABU2GE05_9EURY</name>
<accession>A0ABU2GE05</accession>
<dbReference type="EMBL" id="JAMQOP010000001">
    <property type="protein sequence ID" value="MDS0299022.1"/>
    <property type="molecule type" value="Genomic_DNA"/>
</dbReference>
<protein>
    <recommendedName>
        <fullName evidence="3">Small CPxCG-related zinc finger protein</fullName>
    </recommendedName>
</protein>
<organism evidence="1 2">
    <name type="scientific">Halogeometricum salsisoli</name>
    <dbReference type="NCBI Taxonomy" id="2950536"/>
    <lineage>
        <taxon>Archaea</taxon>
        <taxon>Methanobacteriati</taxon>
        <taxon>Methanobacteriota</taxon>
        <taxon>Stenosarchaea group</taxon>
        <taxon>Halobacteria</taxon>
        <taxon>Halobacteriales</taxon>
        <taxon>Haloferacaceae</taxon>
        <taxon>Halogeometricum</taxon>
    </lineage>
</organism>
<keyword evidence="2" id="KW-1185">Reference proteome</keyword>
<comment type="caution">
    <text evidence="1">The sequence shown here is derived from an EMBL/GenBank/DDBJ whole genome shotgun (WGS) entry which is preliminary data.</text>
</comment>